<dbReference type="EMBL" id="CAXLJM020000019">
    <property type="protein sequence ID" value="CAL8085870.1"/>
    <property type="molecule type" value="Genomic_DNA"/>
</dbReference>
<evidence type="ECO:0000259" key="5">
    <source>
        <dbReference type="PROSITE" id="PS51718"/>
    </source>
</evidence>
<dbReference type="CDD" id="cd08771">
    <property type="entry name" value="DLP_1"/>
    <property type="match status" value="1"/>
</dbReference>
<gene>
    <name evidence="6" type="ORF">ODALV1_LOCUS6257</name>
</gene>
<keyword evidence="2" id="KW-0342">GTP-binding</keyword>
<dbReference type="InterPro" id="IPR022812">
    <property type="entry name" value="Dynamin"/>
</dbReference>
<dbReference type="InterPro" id="IPR027417">
    <property type="entry name" value="P-loop_NTPase"/>
</dbReference>
<dbReference type="Pfam" id="PF02212">
    <property type="entry name" value="GED"/>
    <property type="match status" value="1"/>
</dbReference>
<dbReference type="InterPro" id="IPR000375">
    <property type="entry name" value="Dynamin_stalk"/>
</dbReference>
<dbReference type="SUPFAM" id="SSF52540">
    <property type="entry name" value="P-loop containing nucleoside triphosphate hydrolases"/>
    <property type="match status" value="1"/>
</dbReference>
<feature type="region of interest" description="Disordered" evidence="3">
    <location>
        <begin position="1"/>
        <end position="42"/>
    </location>
</feature>
<dbReference type="InterPro" id="IPR030381">
    <property type="entry name" value="G_DYNAMIN_dom"/>
</dbReference>
<proteinExistence type="predicted"/>
<dbReference type="PROSITE" id="PS51718">
    <property type="entry name" value="G_DYNAMIN_2"/>
    <property type="match status" value="1"/>
</dbReference>
<dbReference type="InterPro" id="IPR045063">
    <property type="entry name" value="Dynamin_N"/>
</dbReference>
<accession>A0ABP1Q1L0</accession>
<dbReference type="PROSITE" id="PS51388">
    <property type="entry name" value="GED"/>
    <property type="match status" value="1"/>
</dbReference>
<dbReference type="Gene3D" id="3.40.50.300">
    <property type="entry name" value="P-loop containing nucleotide triphosphate hydrolases"/>
    <property type="match status" value="1"/>
</dbReference>
<evidence type="ECO:0000259" key="4">
    <source>
        <dbReference type="PROSITE" id="PS51388"/>
    </source>
</evidence>
<evidence type="ECO:0000256" key="3">
    <source>
        <dbReference type="SAM" id="MobiDB-lite"/>
    </source>
</evidence>
<evidence type="ECO:0008006" key="8">
    <source>
        <dbReference type="Google" id="ProtNLM"/>
    </source>
</evidence>
<dbReference type="Pfam" id="PF01031">
    <property type="entry name" value="Dynamin_M"/>
    <property type="match status" value="1"/>
</dbReference>
<protein>
    <recommendedName>
        <fullName evidence="8">Dynamin-1-like protein</fullName>
    </recommendedName>
</protein>
<dbReference type="SMART" id="SM00053">
    <property type="entry name" value="DYNc"/>
    <property type="match status" value="1"/>
</dbReference>
<dbReference type="InterPro" id="IPR020850">
    <property type="entry name" value="GED_dom"/>
</dbReference>
<sequence>MNVPKASTANAGGGGSSGLKGTRNGGYYSSDEESDVDDFNAKPSISSHGHGLAKMLAKVNPLYDVCNKLSSEGHKMEFKLPLIVVAGFQSCGKTSVLESFCDEQLLPKGDGIQTRCPIMLQMRRHENEKWVEFVSEPGTESKKYTDMAKVRKIIQNHSDRIRDSGEIISNDILTVKLFSPHVVDLTLVDLPGLIFNACDNKPDSTVSRISELVKSFISDPNSIILVVAAATENIENAWSVALAREVDPERKRTLVVITKLDHAMGSNAYETLLGKKLENYELGIFGVVNRSDEDTSLTYQQMRAKERHVLDTNFPRVAVRNGIPCLVDQMCEILFKRISETLPYIEGIIDTRIKEYSEQVRELGGDETPDARQQRFINYLVSFIEAYCGQINGISRNLKTDKSPASAVINCIFEVRFRLDQQKELEWTDEEIDRAIYCSQALHNVSGFFDVTDAYQEFSKRTILSLKPLVMKCAEDVLTAMIDAINTATDHEAGIRHPNLNNNIAKVVSDVIGTCYEDCLKYLEDYIDAEAAICKFSPSRQETVGTASEAKGGSLIKGGKPGPSNGVIEQNNTEQKVLPLPNATFLRSDVRGRIHRYVEEAKISIRSHVPRAITNKLVYGVVDQLKNVLIMKLHKEDKIDFLMLESETLRTSRIHASRMLEGYKNCKKIVDTVLENHDGF</sequence>
<reference evidence="6 7" key="1">
    <citation type="submission" date="2024-08" db="EMBL/GenBank/DDBJ databases">
        <authorList>
            <person name="Cucini C."/>
            <person name="Frati F."/>
        </authorList>
    </citation>
    <scope>NUCLEOTIDE SEQUENCE [LARGE SCALE GENOMIC DNA]</scope>
</reference>
<dbReference type="Gene3D" id="1.20.120.1240">
    <property type="entry name" value="Dynamin, middle domain"/>
    <property type="match status" value="1"/>
</dbReference>
<keyword evidence="1" id="KW-0547">Nucleotide-binding</keyword>
<feature type="domain" description="Dynamin-type G" evidence="5">
    <location>
        <begin position="77"/>
        <end position="343"/>
    </location>
</feature>
<evidence type="ECO:0000256" key="1">
    <source>
        <dbReference type="ARBA" id="ARBA00022741"/>
    </source>
</evidence>
<dbReference type="PANTHER" id="PTHR11566">
    <property type="entry name" value="DYNAMIN"/>
    <property type="match status" value="1"/>
</dbReference>
<dbReference type="InterPro" id="IPR003130">
    <property type="entry name" value="GED"/>
</dbReference>
<dbReference type="InterPro" id="IPR001401">
    <property type="entry name" value="Dynamin_GTPase"/>
</dbReference>
<keyword evidence="7" id="KW-1185">Reference proteome</keyword>
<dbReference type="Pfam" id="PF00350">
    <property type="entry name" value="Dynamin_N"/>
    <property type="match status" value="1"/>
</dbReference>
<name>A0ABP1Q1L0_9HEXA</name>
<feature type="compositionally biased region" description="Low complexity" evidence="3">
    <location>
        <begin position="1"/>
        <end position="10"/>
    </location>
</feature>
<dbReference type="Proteomes" id="UP001642540">
    <property type="component" value="Unassembled WGS sequence"/>
</dbReference>
<dbReference type="PRINTS" id="PR00195">
    <property type="entry name" value="DYNAMIN"/>
</dbReference>
<evidence type="ECO:0000313" key="7">
    <source>
        <dbReference type="Proteomes" id="UP001642540"/>
    </source>
</evidence>
<dbReference type="SMART" id="SM00302">
    <property type="entry name" value="GED"/>
    <property type="match status" value="1"/>
</dbReference>
<comment type="caution">
    <text evidence="6">The sequence shown here is derived from an EMBL/GenBank/DDBJ whole genome shotgun (WGS) entry which is preliminary data.</text>
</comment>
<evidence type="ECO:0000256" key="2">
    <source>
        <dbReference type="ARBA" id="ARBA00023134"/>
    </source>
</evidence>
<feature type="domain" description="GED" evidence="4">
    <location>
        <begin position="587"/>
        <end position="678"/>
    </location>
</feature>
<organism evidence="6 7">
    <name type="scientific">Orchesella dallaii</name>
    <dbReference type="NCBI Taxonomy" id="48710"/>
    <lineage>
        <taxon>Eukaryota</taxon>
        <taxon>Metazoa</taxon>
        <taxon>Ecdysozoa</taxon>
        <taxon>Arthropoda</taxon>
        <taxon>Hexapoda</taxon>
        <taxon>Collembola</taxon>
        <taxon>Entomobryomorpha</taxon>
        <taxon>Entomobryoidea</taxon>
        <taxon>Orchesellidae</taxon>
        <taxon>Orchesellinae</taxon>
        <taxon>Orchesella</taxon>
    </lineage>
</organism>
<evidence type="ECO:0000313" key="6">
    <source>
        <dbReference type="EMBL" id="CAL8085870.1"/>
    </source>
</evidence>